<feature type="compositionally biased region" description="Low complexity" evidence="1">
    <location>
        <begin position="1046"/>
        <end position="1067"/>
    </location>
</feature>
<feature type="compositionally biased region" description="Basic and acidic residues" evidence="1">
    <location>
        <begin position="274"/>
        <end position="298"/>
    </location>
</feature>
<dbReference type="Proteomes" id="UP000594454">
    <property type="component" value="Chromosome 4"/>
</dbReference>
<reference evidence="2 3" key="1">
    <citation type="submission" date="2020-11" db="EMBL/GenBank/DDBJ databases">
        <authorList>
            <person name="Wallbank WR R."/>
            <person name="Pardo Diaz C."/>
            <person name="Kozak K."/>
            <person name="Martin S."/>
            <person name="Jiggins C."/>
            <person name="Moest M."/>
            <person name="Warren A I."/>
            <person name="Generalovic N T."/>
            <person name="Byers J.R.P. K."/>
            <person name="Montejo-Kovacevich G."/>
            <person name="Yen C E."/>
        </authorList>
    </citation>
    <scope>NUCLEOTIDE SEQUENCE [LARGE SCALE GENOMIC DNA]</scope>
</reference>
<feature type="compositionally biased region" description="Basic and acidic residues" evidence="1">
    <location>
        <begin position="101"/>
        <end position="114"/>
    </location>
</feature>
<evidence type="ECO:0000313" key="3">
    <source>
        <dbReference type="Proteomes" id="UP000594454"/>
    </source>
</evidence>
<feature type="compositionally biased region" description="Polar residues" evidence="1">
    <location>
        <begin position="406"/>
        <end position="416"/>
    </location>
</feature>
<name>A0A7R8UW52_HERIL</name>
<feature type="region of interest" description="Disordered" evidence="1">
    <location>
        <begin position="829"/>
        <end position="1245"/>
    </location>
</feature>
<feature type="compositionally biased region" description="Basic and acidic residues" evidence="1">
    <location>
        <begin position="241"/>
        <end position="263"/>
    </location>
</feature>
<organism evidence="2 3">
    <name type="scientific">Hermetia illucens</name>
    <name type="common">Black soldier fly</name>
    <dbReference type="NCBI Taxonomy" id="343691"/>
    <lineage>
        <taxon>Eukaryota</taxon>
        <taxon>Metazoa</taxon>
        <taxon>Ecdysozoa</taxon>
        <taxon>Arthropoda</taxon>
        <taxon>Hexapoda</taxon>
        <taxon>Insecta</taxon>
        <taxon>Pterygota</taxon>
        <taxon>Neoptera</taxon>
        <taxon>Endopterygota</taxon>
        <taxon>Diptera</taxon>
        <taxon>Brachycera</taxon>
        <taxon>Stratiomyomorpha</taxon>
        <taxon>Stratiomyidae</taxon>
        <taxon>Hermetiinae</taxon>
        <taxon>Hermetia</taxon>
    </lineage>
</organism>
<feature type="compositionally biased region" description="Polar residues" evidence="1">
    <location>
        <begin position="441"/>
        <end position="463"/>
    </location>
</feature>
<protein>
    <submittedName>
        <fullName evidence="2">Uncharacterized protein</fullName>
    </submittedName>
</protein>
<proteinExistence type="predicted"/>
<feature type="compositionally biased region" description="Basic and acidic residues" evidence="1">
    <location>
        <begin position="829"/>
        <end position="875"/>
    </location>
</feature>
<feature type="compositionally biased region" description="Polar residues" evidence="1">
    <location>
        <begin position="424"/>
        <end position="434"/>
    </location>
</feature>
<dbReference type="InParanoid" id="A0A7R8UW52"/>
<feature type="compositionally biased region" description="Low complexity" evidence="1">
    <location>
        <begin position="1335"/>
        <end position="1353"/>
    </location>
</feature>
<dbReference type="OrthoDB" id="6512771at2759"/>
<feature type="compositionally biased region" description="Polar residues" evidence="1">
    <location>
        <begin position="721"/>
        <end position="734"/>
    </location>
</feature>
<gene>
    <name evidence="2" type="ORF">HERILL_LOCUS10790</name>
</gene>
<feature type="compositionally biased region" description="Pro residues" evidence="1">
    <location>
        <begin position="1202"/>
        <end position="1212"/>
    </location>
</feature>
<feature type="compositionally biased region" description="Basic and acidic residues" evidence="1">
    <location>
        <begin position="965"/>
        <end position="997"/>
    </location>
</feature>
<feature type="compositionally biased region" description="Basic and acidic residues" evidence="1">
    <location>
        <begin position="1271"/>
        <end position="1280"/>
    </location>
</feature>
<feature type="region of interest" description="Disordered" evidence="1">
    <location>
        <begin position="404"/>
        <end position="472"/>
    </location>
</feature>
<feature type="compositionally biased region" description="Polar residues" evidence="1">
    <location>
        <begin position="43"/>
        <end position="53"/>
    </location>
</feature>
<evidence type="ECO:0000256" key="1">
    <source>
        <dbReference type="SAM" id="MobiDB-lite"/>
    </source>
</evidence>
<feature type="compositionally biased region" description="Polar residues" evidence="1">
    <location>
        <begin position="302"/>
        <end position="312"/>
    </location>
</feature>
<feature type="compositionally biased region" description="Basic and acidic residues" evidence="1">
    <location>
        <begin position="1384"/>
        <end position="1403"/>
    </location>
</feature>
<evidence type="ECO:0000313" key="2">
    <source>
        <dbReference type="EMBL" id="CAD7088138.1"/>
    </source>
</evidence>
<dbReference type="FunCoup" id="A0A7R8UW52">
    <property type="interactions" value="10"/>
</dbReference>
<feature type="region of interest" description="Disordered" evidence="1">
    <location>
        <begin position="568"/>
        <end position="592"/>
    </location>
</feature>
<feature type="region of interest" description="Disordered" evidence="1">
    <location>
        <begin position="93"/>
        <end position="332"/>
    </location>
</feature>
<dbReference type="EMBL" id="LR899012">
    <property type="protein sequence ID" value="CAD7088138.1"/>
    <property type="molecule type" value="Genomic_DNA"/>
</dbReference>
<feature type="compositionally biased region" description="Basic and acidic residues" evidence="1">
    <location>
        <begin position="571"/>
        <end position="589"/>
    </location>
</feature>
<feature type="region of interest" description="Disordered" evidence="1">
    <location>
        <begin position="659"/>
        <end position="691"/>
    </location>
</feature>
<feature type="compositionally biased region" description="Basic and acidic residues" evidence="1">
    <location>
        <begin position="1214"/>
        <end position="1233"/>
    </location>
</feature>
<feature type="compositionally biased region" description="Polar residues" evidence="1">
    <location>
        <begin position="162"/>
        <end position="178"/>
    </location>
</feature>
<feature type="compositionally biased region" description="Basic and acidic residues" evidence="1">
    <location>
        <begin position="1148"/>
        <end position="1201"/>
    </location>
</feature>
<feature type="compositionally biased region" description="Polar residues" evidence="1">
    <location>
        <begin position="212"/>
        <end position="228"/>
    </location>
</feature>
<feature type="compositionally biased region" description="Polar residues" evidence="1">
    <location>
        <begin position="1234"/>
        <end position="1245"/>
    </location>
</feature>
<dbReference type="OMA" id="TMDISMR"/>
<feature type="compositionally biased region" description="Low complexity" evidence="1">
    <location>
        <begin position="1367"/>
        <end position="1383"/>
    </location>
</feature>
<feature type="compositionally biased region" description="Polar residues" evidence="1">
    <location>
        <begin position="1086"/>
        <end position="1098"/>
    </location>
</feature>
<feature type="compositionally biased region" description="Low complexity" evidence="1">
    <location>
        <begin position="131"/>
        <end position="141"/>
    </location>
</feature>
<feature type="compositionally biased region" description="Basic and acidic residues" evidence="1">
    <location>
        <begin position="883"/>
        <end position="926"/>
    </location>
</feature>
<sequence length="1403" mass="162171">MEVGVQQSDPIQRIQANGPRVSFNRDVHVKRIGNRLNEAENYPVQTTNLQPPQNSKPPLRRELPADLSEETILKEAAFVLAQAEKIKCKAEGGSEIVGGRVNEKSRGRIQRREPQIPNKFHSLPTRKNKASKPVSRSVSDVSSKKPKKPSIFSIFSRKSEPNLDQLSSADSKVSSRDNLTGKRVTRSKSDAGSSREHPKIVRKRHLSENEDSGVNLSKHSQLSPIIENTQREDYFAEEDTKETKTEEANKENSKELVNKPEKKLKSKSKAKSPSKQDSKKPSPVKDKEFGTLPRAEKKNSKKSAQLFSIQSKSLEDMHCSQLPPEKPPLTKGLTVDGMVKRLSMERFSPPPHLSTPGFSYIRPTNEQQVIYAQVVCDNNDSKAKQTIHSNLDPQKDMEFQARNGRYTENGSFNQRSTIERSHFPSHNKSELQVNESRHRSYSPQVTKVQDSDSPQPWKQSPRNLSDEDEGLGFEPRKYFEEEIPEPRIKIHREYEYGKKSPSEEPPIIPVIRNLSPIDVRLNVADRGRADGMDSKRRDLFIESHNEFNDLSYRRAALESKIRNRRLGSVEPETRRTPEREYRYSPERNEVQSSPKYYREERHERYLSPGRENLPKYHRLNTDEIVNKYSPERTHLDMISPVKEVKTSRYVHTKVFDDGHGGVRETYEKETTLDEHGQPRTKETRRRERLDSPRRVHEPEMIGYDRDQFDERYRTEHEPKSFDSQFSEPNRSSPENMKYFKKHEEQWLDSLTRDKRQQRSFDKGDSGIENDFRKESFNGELTSKWRKRTTDDDIRACELFLKKERRHCEELYHKRYDFVFRERSIDDGSHFDPRLDKYPKETLRKKKETDRYSSPNREEVGTLKREKKKGGLEKVKQLFTGSSKKKEQKETREVKEMNGKASEPPKDRYMVREEEMRQRYHEYKPQHLEPMIPDIATRRRLSTPKASPLLKRTSSEKSPKISPLALRDDSTMTKAEKSGWFKSIDRRSKKKSNEKFDSPTRTPITTTTEDEFSTLRVKKSYRTPVAPPAPPVPEKSLRFFGDTDLESNPSFSRAASAPRARPSVAALSRHQKYSQSAYHLDRITKPVNKSHTRSSSLQNLDDGIDEVDRTRRRQHSRSRELDDISESASDSELPKHHNARHASTPRLSSSRDVRDGEPVARQKRYYEEHTHHNSSDREHQRERRSPPHRRDSNDPARIEFRKPPPGPPGPPKPARSVDRRTTYSRERDRLHDSSGTEGESSLQSQRSVVYLHATTVGAIPQPYHLSSRRRAMSREELSALKKKEKMQPMTRTVSRSVSMLAPWKPKHLHEGYEINYSQEPTEKSKKNSTIPRKPGTSSSSSKTKKATSSSSTMQRSKKSGSSRDDLSSTRPSSSLTSASKSGISSDKKSSPDIRKDTISRRKVK</sequence>
<feature type="region of interest" description="Disordered" evidence="1">
    <location>
        <begin position="714"/>
        <end position="734"/>
    </location>
</feature>
<keyword evidence="3" id="KW-1185">Reference proteome</keyword>
<feature type="compositionally biased region" description="Basic and acidic residues" evidence="1">
    <location>
        <begin position="187"/>
        <end position="199"/>
    </location>
</feature>
<feature type="region of interest" description="Disordered" evidence="1">
    <location>
        <begin position="1260"/>
        <end position="1403"/>
    </location>
</feature>
<accession>A0A7R8UW52</accession>
<feature type="region of interest" description="Disordered" evidence="1">
    <location>
        <begin position="38"/>
        <end position="61"/>
    </location>
</feature>